<organism evidence="4 5">
    <name type="scientific">Dysosmobacter welbionis</name>
    <dbReference type="NCBI Taxonomy" id="2093857"/>
    <lineage>
        <taxon>Bacteria</taxon>
        <taxon>Bacillati</taxon>
        <taxon>Bacillota</taxon>
        <taxon>Clostridia</taxon>
        <taxon>Eubacteriales</taxon>
        <taxon>Oscillospiraceae</taxon>
        <taxon>Dysosmobacter</taxon>
    </lineage>
</organism>
<keyword evidence="5" id="KW-1185">Reference proteome</keyword>
<dbReference type="Pfam" id="PF01551">
    <property type="entry name" value="Peptidase_M23"/>
    <property type="match status" value="1"/>
</dbReference>
<dbReference type="Proteomes" id="UP000298642">
    <property type="component" value="Chromosome"/>
</dbReference>
<evidence type="ECO:0000313" key="5">
    <source>
        <dbReference type="Proteomes" id="UP000298642"/>
    </source>
</evidence>
<dbReference type="Gene3D" id="2.70.70.10">
    <property type="entry name" value="Glucose Permease (Domain IIA)"/>
    <property type="match status" value="1"/>
</dbReference>
<feature type="transmembrane region" description="Helical" evidence="2">
    <location>
        <begin position="50"/>
        <end position="70"/>
    </location>
</feature>
<gene>
    <name evidence="4" type="ORF">EIO64_01155</name>
</gene>
<proteinExistence type="predicted"/>
<reference evidence="5" key="1">
    <citation type="submission" date="2018-12" db="EMBL/GenBank/DDBJ databases">
        <title>Dusodibacter welbiota gen. nov., sp. nov., isolated from human faeces and emended description of the Oscillibacter genus.</title>
        <authorList>
            <person name="Le Roy T."/>
            <person name="Van der Smissen P."/>
            <person name="Delzenne N."/>
            <person name="Muccioli G."/>
            <person name="Collet J.F."/>
            <person name="Cani P.D."/>
        </authorList>
    </citation>
    <scope>NUCLEOTIDE SEQUENCE [LARGE SCALE GENOMIC DNA]</scope>
    <source>
        <strain evidence="5">J115</strain>
    </source>
</reference>
<keyword evidence="2" id="KW-0472">Membrane</keyword>
<dbReference type="InterPro" id="IPR011055">
    <property type="entry name" value="Dup_hybrid_motif"/>
</dbReference>
<keyword evidence="2" id="KW-1133">Transmembrane helix</keyword>
<protein>
    <submittedName>
        <fullName evidence="4">M23 family metallopeptidase</fullName>
    </submittedName>
</protein>
<dbReference type="GO" id="GO:0004222">
    <property type="term" value="F:metalloendopeptidase activity"/>
    <property type="evidence" value="ECO:0007669"/>
    <property type="project" value="TreeGrafter"/>
</dbReference>
<name>A0A4D7AU25_9FIRM</name>
<dbReference type="EMBL" id="CP034413">
    <property type="protein sequence ID" value="QCI57997.1"/>
    <property type="molecule type" value="Genomic_DNA"/>
</dbReference>
<dbReference type="SUPFAM" id="SSF51261">
    <property type="entry name" value="Duplicated hybrid motif"/>
    <property type="match status" value="1"/>
</dbReference>
<feature type="region of interest" description="Disordered" evidence="1">
    <location>
        <begin position="1"/>
        <end position="40"/>
    </location>
</feature>
<dbReference type="KEGG" id="obj:EIO64_01155"/>
<dbReference type="CDD" id="cd12797">
    <property type="entry name" value="M23_peptidase"/>
    <property type="match status" value="1"/>
</dbReference>
<sequence length="353" mass="37271">MAARHVGRRIGTVSSQHRAAERRRRSTPAAPHRVQRGKRETLTPGERRHLIQLVACGSIFVLLVAVKLLLPGRMAQVNAKLTGMLEQNIDVQAVFSAVGRAVSGEADVDVALQDMYQAVFDPQEDSAVEVSAPAGGEAVSLQLPAAIAPLRAFRTGTGSSDGWLDLPAAASQTAETAQTAEADQTAETAETASQGAAEASTLAYVLYSDQNLPDNVCLEQALLGFDYCTPVMGTLTSDFGYREHPVEGEERFHYGIDIGAAAGTEIGCFADGTVTAVGESSSYGKYITVAHEGGYSTLYAHCSRIIASSGASVKEGDVIAEVGETGVATGPHLHFELHEGSQYLNPIYYVSLA</sequence>
<feature type="region of interest" description="Disordered" evidence="1">
    <location>
        <begin position="170"/>
        <end position="193"/>
    </location>
</feature>
<evidence type="ECO:0000313" key="4">
    <source>
        <dbReference type="EMBL" id="QCI57997.1"/>
    </source>
</evidence>
<evidence type="ECO:0000256" key="2">
    <source>
        <dbReference type="SAM" id="Phobius"/>
    </source>
</evidence>
<dbReference type="InterPro" id="IPR050570">
    <property type="entry name" value="Cell_wall_metabolism_enzyme"/>
</dbReference>
<dbReference type="InterPro" id="IPR016047">
    <property type="entry name" value="M23ase_b-sheet_dom"/>
</dbReference>
<evidence type="ECO:0000256" key="1">
    <source>
        <dbReference type="SAM" id="MobiDB-lite"/>
    </source>
</evidence>
<keyword evidence="2" id="KW-0812">Transmembrane</keyword>
<dbReference type="RefSeq" id="WP_021751258.1">
    <property type="nucleotide sequence ID" value="NZ_CAUWCU010000006.1"/>
</dbReference>
<dbReference type="PANTHER" id="PTHR21666">
    <property type="entry name" value="PEPTIDASE-RELATED"/>
    <property type="match status" value="1"/>
</dbReference>
<dbReference type="AlphaFoldDB" id="A0A4D7AU25"/>
<evidence type="ECO:0000259" key="3">
    <source>
        <dbReference type="Pfam" id="PF01551"/>
    </source>
</evidence>
<feature type="domain" description="M23ase beta-sheet core" evidence="3">
    <location>
        <begin position="251"/>
        <end position="346"/>
    </location>
</feature>
<accession>A0A4D7AU25</accession>
<dbReference type="GeneID" id="89522865"/>
<dbReference type="PANTHER" id="PTHR21666:SF270">
    <property type="entry name" value="MUREIN HYDROLASE ACTIVATOR ENVC"/>
    <property type="match status" value="1"/>
</dbReference>